<comment type="caution">
    <text evidence="1">The sequence shown here is derived from an EMBL/GenBank/DDBJ whole genome shotgun (WGS) entry which is preliminary data.</text>
</comment>
<keyword evidence="2" id="KW-1185">Reference proteome</keyword>
<dbReference type="Proteomes" id="UP000821837">
    <property type="component" value="Chromosome 8"/>
</dbReference>
<organism evidence="1 2">
    <name type="scientific">Rhipicephalus sanguineus</name>
    <name type="common">Brown dog tick</name>
    <name type="synonym">Ixodes sanguineus</name>
    <dbReference type="NCBI Taxonomy" id="34632"/>
    <lineage>
        <taxon>Eukaryota</taxon>
        <taxon>Metazoa</taxon>
        <taxon>Ecdysozoa</taxon>
        <taxon>Arthropoda</taxon>
        <taxon>Chelicerata</taxon>
        <taxon>Arachnida</taxon>
        <taxon>Acari</taxon>
        <taxon>Parasitiformes</taxon>
        <taxon>Ixodida</taxon>
        <taxon>Ixodoidea</taxon>
        <taxon>Ixodidae</taxon>
        <taxon>Rhipicephalinae</taxon>
        <taxon>Rhipicephalus</taxon>
        <taxon>Rhipicephalus</taxon>
    </lineage>
</organism>
<evidence type="ECO:0008006" key="3">
    <source>
        <dbReference type="Google" id="ProtNLM"/>
    </source>
</evidence>
<evidence type="ECO:0000313" key="2">
    <source>
        <dbReference type="Proteomes" id="UP000821837"/>
    </source>
</evidence>
<dbReference type="EMBL" id="JABSTV010001254">
    <property type="protein sequence ID" value="KAH7940265.1"/>
    <property type="molecule type" value="Genomic_DNA"/>
</dbReference>
<gene>
    <name evidence="1" type="ORF">HPB52_022585</name>
</gene>
<proteinExistence type="predicted"/>
<dbReference type="AlphaFoldDB" id="A0A9D4PIZ8"/>
<reference evidence="1" key="1">
    <citation type="journal article" date="2020" name="Cell">
        <title>Large-Scale Comparative Analyses of Tick Genomes Elucidate Their Genetic Diversity and Vector Capacities.</title>
        <authorList>
            <consortium name="Tick Genome and Microbiome Consortium (TIGMIC)"/>
            <person name="Jia N."/>
            <person name="Wang J."/>
            <person name="Shi W."/>
            <person name="Du L."/>
            <person name="Sun Y."/>
            <person name="Zhan W."/>
            <person name="Jiang J.F."/>
            <person name="Wang Q."/>
            <person name="Zhang B."/>
            <person name="Ji P."/>
            <person name="Bell-Sakyi L."/>
            <person name="Cui X.M."/>
            <person name="Yuan T.T."/>
            <person name="Jiang B.G."/>
            <person name="Yang W.F."/>
            <person name="Lam T.T."/>
            <person name="Chang Q.C."/>
            <person name="Ding S.J."/>
            <person name="Wang X.J."/>
            <person name="Zhu J.G."/>
            <person name="Ruan X.D."/>
            <person name="Zhao L."/>
            <person name="Wei J.T."/>
            <person name="Ye R.Z."/>
            <person name="Que T.C."/>
            <person name="Du C.H."/>
            <person name="Zhou Y.H."/>
            <person name="Cheng J.X."/>
            <person name="Dai P.F."/>
            <person name="Guo W.B."/>
            <person name="Han X.H."/>
            <person name="Huang E.J."/>
            <person name="Li L.F."/>
            <person name="Wei W."/>
            <person name="Gao Y.C."/>
            <person name="Liu J.Z."/>
            <person name="Shao H.Z."/>
            <person name="Wang X."/>
            <person name="Wang C.C."/>
            <person name="Yang T.C."/>
            <person name="Huo Q.B."/>
            <person name="Li W."/>
            <person name="Chen H.Y."/>
            <person name="Chen S.E."/>
            <person name="Zhou L.G."/>
            <person name="Ni X.B."/>
            <person name="Tian J.H."/>
            <person name="Sheng Y."/>
            <person name="Liu T."/>
            <person name="Pan Y.S."/>
            <person name="Xia L.Y."/>
            <person name="Li J."/>
            <person name="Zhao F."/>
            <person name="Cao W.C."/>
        </authorList>
    </citation>
    <scope>NUCLEOTIDE SEQUENCE</scope>
    <source>
        <strain evidence="1">Rsan-2018</strain>
    </source>
</reference>
<reference evidence="1" key="2">
    <citation type="submission" date="2021-09" db="EMBL/GenBank/DDBJ databases">
        <authorList>
            <person name="Jia N."/>
            <person name="Wang J."/>
            <person name="Shi W."/>
            <person name="Du L."/>
            <person name="Sun Y."/>
            <person name="Zhan W."/>
            <person name="Jiang J."/>
            <person name="Wang Q."/>
            <person name="Zhang B."/>
            <person name="Ji P."/>
            <person name="Sakyi L.B."/>
            <person name="Cui X."/>
            <person name="Yuan T."/>
            <person name="Jiang B."/>
            <person name="Yang W."/>
            <person name="Lam T.T.-Y."/>
            <person name="Chang Q."/>
            <person name="Ding S."/>
            <person name="Wang X."/>
            <person name="Zhu J."/>
            <person name="Ruan X."/>
            <person name="Zhao L."/>
            <person name="Wei J."/>
            <person name="Que T."/>
            <person name="Du C."/>
            <person name="Cheng J."/>
            <person name="Dai P."/>
            <person name="Han X."/>
            <person name="Huang E."/>
            <person name="Gao Y."/>
            <person name="Liu J."/>
            <person name="Shao H."/>
            <person name="Ye R."/>
            <person name="Li L."/>
            <person name="Wei W."/>
            <person name="Wang X."/>
            <person name="Wang C."/>
            <person name="Huo Q."/>
            <person name="Li W."/>
            <person name="Guo W."/>
            <person name="Chen H."/>
            <person name="Chen S."/>
            <person name="Zhou L."/>
            <person name="Zhou L."/>
            <person name="Ni X."/>
            <person name="Tian J."/>
            <person name="Zhou Y."/>
            <person name="Sheng Y."/>
            <person name="Liu T."/>
            <person name="Pan Y."/>
            <person name="Xia L."/>
            <person name="Li J."/>
            <person name="Zhao F."/>
            <person name="Cao W."/>
        </authorList>
    </citation>
    <scope>NUCLEOTIDE SEQUENCE</scope>
    <source>
        <strain evidence="1">Rsan-2018</strain>
        <tissue evidence="1">Larvae</tissue>
    </source>
</reference>
<accession>A0A9D4PIZ8</accession>
<evidence type="ECO:0000313" key="1">
    <source>
        <dbReference type="EMBL" id="KAH7940265.1"/>
    </source>
</evidence>
<protein>
    <recommendedName>
        <fullName evidence="3">Tick transposon</fullName>
    </recommendedName>
</protein>
<sequence>MALGYFNVKHPDWGYPKADGPARGCGNLLIISASHCSLTPRNLRASATASQLLPLRPRCTLVQHRSLGSDHYVLTMQVCTSPCKPRPHVIRHTDWDAFRARRQHSATPDIEDLSQWTDQLLVDLDGVTASIPTTANHPAIDSRLAHLQAAHSILTKLWNKQRHNRRLRRRIAALNWET</sequence>
<name>A0A9D4PIZ8_RHISA</name>